<name>X1VLW5_9ZZZZ</name>
<dbReference type="AlphaFoldDB" id="X1VLW5"/>
<accession>X1VLW5</accession>
<organism evidence="2">
    <name type="scientific">marine sediment metagenome</name>
    <dbReference type="NCBI Taxonomy" id="412755"/>
    <lineage>
        <taxon>unclassified sequences</taxon>
        <taxon>metagenomes</taxon>
        <taxon>ecological metagenomes</taxon>
    </lineage>
</organism>
<comment type="caution">
    <text evidence="2">The sequence shown here is derived from an EMBL/GenBank/DDBJ whole genome shotgun (WGS) entry which is preliminary data.</text>
</comment>
<feature type="non-terminal residue" evidence="2">
    <location>
        <position position="1"/>
    </location>
</feature>
<gene>
    <name evidence="2" type="ORF">S12H4_60077</name>
</gene>
<protein>
    <submittedName>
        <fullName evidence="2">Uncharacterized protein</fullName>
    </submittedName>
</protein>
<dbReference type="EMBL" id="BARW01039440">
    <property type="protein sequence ID" value="GAJ20432.1"/>
    <property type="molecule type" value="Genomic_DNA"/>
</dbReference>
<keyword evidence="1" id="KW-0175">Coiled coil</keyword>
<reference evidence="2" key="1">
    <citation type="journal article" date="2014" name="Front. Microbiol.">
        <title>High frequency of phylogenetically diverse reductive dehalogenase-homologous genes in deep subseafloor sedimentary metagenomes.</title>
        <authorList>
            <person name="Kawai M."/>
            <person name="Futagami T."/>
            <person name="Toyoda A."/>
            <person name="Takaki Y."/>
            <person name="Nishi S."/>
            <person name="Hori S."/>
            <person name="Arai W."/>
            <person name="Tsubouchi T."/>
            <person name="Morono Y."/>
            <person name="Uchiyama I."/>
            <person name="Ito T."/>
            <person name="Fujiyama A."/>
            <person name="Inagaki F."/>
            <person name="Takami H."/>
        </authorList>
    </citation>
    <scope>NUCLEOTIDE SEQUENCE</scope>
    <source>
        <strain evidence="2">Expedition CK06-06</strain>
    </source>
</reference>
<proteinExistence type="predicted"/>
<sequence>RVAQELEEKGQALKELQGELAKVRQSITSLRDSGVKQINSVRSSALADVKQLCRGLHDDIKRWGDMRAEMGELEEELKLARYFVKLPLSEEALSELVEDLATPIIIQYLTIALSWCREKRNPKLRPPREITKKYYSISVRKRSF</sequence>
<evidence type="ECO:0000256" key="1">
    <source>
        <dbReference type="SAM" id="Coils"/>
    </source>
</evidence>
<evidence type="ECO:0000313" key="2">
    <source>
        <dbReference type="EMBL" id="GAJ20432.1"/>
    </source>
</evidence>
<feature type="non-terminal residue" evidence="2">
    <location>
        <position position="144"/>
    </location>
</feature>
<feature type="coiled-coil region" evidence="1">
    <location>
        <begin position="6"/>
        <end position="33"/>
    </location>
</feature>